<accession>A0A4Y9SC56</accession>
<keyword evidence="4" id="KW-1185">Reference proteome</keyword>
<sequence length="199" mass="20139">MVHAFRRTLPAAAGALLLAAQASAATINFDDQPGGQLFVEGSELTGAYAAQGVTFGGDGHPGGSILSYLSNAAFDTRSGDNYLAFNPGAGATGNVQNIYFAGAAQQVSIWGSSYAGGSFTLNAYSIGGTLLASSSAAFAANGWTELSVSASGIARVQLIGNGEVYAYDDLSVSAVPEPATYGMLLAGLGLVGWARRRRG</sequence>
<keyword evidence="1" id="KW-0732">Signal</keyword>
<dbReference type="RefSeq" id="WP_135203085.1">
    <property type="nucleotide sequence ID" value="NZ_SPVG01000187.1"/>
</dbReference>
<protein>
    <submittedName>
        <fullName evidence="3">PEP-CTERM sorting domain-containing protein</fullName>
    </submittedName>
</protein>
<feature type="signal peptide" evidence="1">
    <location>
        <begin position="1"/>
        <end position="24"/>
    </location>
</feature>
<dbReference type="EMBL" id="SPVG01000187">
    <property type="protein sequence ID" value="TFW18203.1"/>
    <property type="molecule type" value="Genomic_DNA"/>
</dbReference>
<organism evidence="3 4">
    <name type="scientific">Duganella callida</name>
    <dbReference type="NCBI Taxonomy" id="2561932"/>
    <lineage>
        <taxon>Bacteria</taxon>
        <taxon>Pseudomonadati</taxon>
        <taxon>Pseudomonadota</taxon>
        <taxon>Betaproteobacteria</taxon>
        <taxon>Burkholderiales</taxon>
        <taxon>Oxalobacteraceae</taxon>
        <taxon>Telluria group</taxon>
        <taxon>Duganella</taxon>
    </lineage>
</organism>
<reference evidence="3 4" key="1">
    <citation type="submission" date="2019-03" db="EMBL/GenBank/DDBJ databases">
        <title>Draft Genome Sequence of Duganella callidus sp. nov., a Novel Duganella Species Isolated from Cultivated Soil.</title>
        <authorList>
            <person name="Raths R."/>
            <person name="Peta V."/>
            <person name="Bucking H."/>
        </authorList>
    </citation>
    <scope>NUCLEOTIDE SEQUENCE [LARGE SCALE GENOMIC DNA]</scope>
    <source>
        <strain evidence="3 4">DN04</strain>
    </source>
</reference>
<gene>
    <name evidence="3" type="ORF">E4L98_18820</name>
</gene>
<evidence type="ECO:0000259" key="2">
    <source>
        <dbReference type="Pfam" id="PF07589"/>
    </source>
</evidence>
<proteinExistence type="predicted"/>
<dbReference type="InterPro" id="IPR013424">
    <property type="entry name" value="Ice-binding_C"/>
</dbReference>
<evidence type="ECO:0000313" key="3">
    <source>
        <dbReference type="EMBL" id="TFW18203.1"/>
    </source>
</evidence>
<name>A0A4Y9SC56_9BURK</name>
<dbReference type="Proteomes" id="UP000297729">
    <property type="component" value="Unassembled WGS sequence"/>
</dbReference>
<dbReference type="NCBIfam" id="TIGR02595">
    <property type="entry name" value="PEP_CTERM"/>
    <property type="match status" value="1"/>
</dbReference>
<evidence type="ECO:0000313" key="4">
    <source>
        <dbReference type="Proteomes" id="UP000297729"/>
    </source>
</evidence>
<evidence type="ECO:0000256" key="1">
    <source>
        <dbReference type="SAM" id="SignalP"/>
    </source>
</evidence>
<dbReference type="AlphaFoldDB" id="A0A4Y9SC56"/>
<comment type="caution">
    <text evidence="3">The sequence shown here is derived from an EMBL/GenBank/DDBJ whole genome shotgun (WGS) entry which is preliminary data.</text>
</comment>
<dbReference type="Pfam" id="PF07589">
    <property type="entry name" value="PEP-CTERM"/>
    <property type="match status" value="1"/>
</dbReference>
<dbReference type="OrthoDB" id="8565395at2"/>
<feature type="chain" id="PRO_5021189718" evidence="1">
    <location>
        <begin position="25"/>
        <end position="199"/>
    </location>
</feature>
<feature type="domain" description="Ice-binding protein C-terminal" evidence="2">
    <location>
        <begin position="174"/>
        <end position="198"/>
    </location>
</feature>